<dbReference type="RefSeq" id="WP_129205316.1">
    <property type="nucleotide sequence ID" value="NZ_CP035495.1"/>
</dbReference>
<organism evidence="1 2">
    <name type="scientific">Xylanimonas allomyrinae</name>
    <dbReference type="NCBI Taxonomy" id="2509459"/>
    <lineage>
        <taxon>Bacteria</taxon>
        <taxon>Bacillati</taxon>
        <taxon>Actinomycetota</taxon>
        <taxon>Actinomycetes</taxon>
        <taxon>Micrococcales</taxon>
        <taxon>Promicromonosporaceae</taxon>
        <taxon>Xylanimonas</taxon>
    </lineage>
</organism>
<dbReference type="AlphaFoldDB" id="A0A4V0YEG8"/>
<dbReference type="OrthoDB" id="4936366at2"/>
<keyword evidence="2" id="KW-1185">Reference proteome</keyword>
<dbReference type="KEGG" id="xyl:ET495_14085"/>
<dbReference type="Proteomes" id="UP000291758">
    <property type="component" value="Chromosome"/>
</dbReference>
<evidence type="ECO:0000313" key="2">
    <source>
        <dbReference type="Proteomes" id="UP000291758"/>
    </source>
</evidence>
<sequence>MSRFPAGASRAGDVRERWRATSLADVWLRPGDWYHPAVDALAEAVEAGRGPGAAAARLGAARGANGVGMGEAIDDLMCLYRAMGRPTDPDALRALSVGWAESHESAPSRAAVRDPATGLPTADYLCERLRETYGEAQRAGTTPAETACLVVLDVALDDLDRWRRTARSATVGRTLDQVFGEGHPMAALTDGLYAVLCPRDRITPHLAQTLRRVIEKNAEILGLAAAMRRPTRVWIERLPTSYSDAVDLVGQLAR</sequence>
<evidence type="ECO:0000313" key="1">
    <source>
        <dbReference type="EMBL" id="QAY64161.1"/>
    </source>
</evidence>
<accession>A0A4V0YEG8</accession>
<gene>
    <name evidence="1" type="ORF">ET495_14085</name>
</gene>
<dbReference type="EMBL" id="CP035495">
    <property type="protein sequence ID" value="QAY64161.1"/>
    <property type="molecule type" value="Genomic_DNA"/>
</dbReference>
<proteinExistence type="predicted"/>
<protein>
    <submittedName>
        <fullName evidence="1">Uncharacterized protein</fullName>
    </submittedName>
</protein>
<reference evidence="1 2" key="1">
    <citation type="submission" date="2019-01" db="EMBL/GenBank/DDBJ databases">
        <title>Genome sequencing of strain 2JSPR-7.</title>
        <authorList>
            <person name="Heo J."/>
            <person name="Kim S.-J."/>
            <person name="Kim J.-S."/>
            <person name="Hong S.-B."/>
            <person name="Kwon S.-W."/>
        </authorList>
    </citation>
    <scope>NUCLEOTIDE SEQUENCE [LARGE SCALE GENOMIC DNA]</scope>
    <source>
        <strain evidence="1 2">2JSPR-7</strain>
    </source>
</reference>
<name>A0A4V0YEG8_9MICO</name>